<evidence type="ECO:0000259" key="3">
    <source>
        <dbReference type="PROSITE" id="PS50041"/>
    </source>
</evidence>
<dbReference type="Gene3D" id="3.10.100.10">
    <property type="entry name" value="Mannose-Binding Protein A, subunit A"/>
    <property type="match status" value="5"/>
</dbReference>
<dbReference type="InterPro" id="IPR016186">
    <property type="entry name" value="C-type_lectin-like/link_sf"/>
</dbReference>
<sequence>MPEDHQLKMAVRIDISSLHIIGGHIICGCDSPFQLMNKATRFCLVKQHDFCFDTQWTTGDRLMVTWKAKCLGSQGKTVGSEISLHDCDENSDLQKWECRNETLLALKGQELYIQLTADNTAILSKTIGPNNHLTISGTSSGACTRTYRAKETWTKNTATGASYQLNTQSALTWFQAETSCKQQSASLLSITDPHQQAYITGYSCAMVNGAVQYSWQSSQCNKKLGYICVSKESVAAPTEAAETGFCSSPWIPYNGHCFHLVRNKKTWSDAQQACRKDGGDLVSIRNVEDQSFVISQLGYDSSDELWIGLNDKKTERLFDWSDQSTVTFTSWELGKPTHLDDKQDCVLMMGDKGNWADRVCDEKHGFICMKRSASEPTGDEVDQNIGCKTTFTERERTWYEARDYCKTIGGDLLSLHSHADLPGLTSRYTRVWIGLYAPDRSTGYVWSDTSPVNFQHWEDGEPNNKNDAESCAEFLPYSWHYSGSWNDVHCEKKNGWICQIRAGVTPKPPPDPVTPGFWHDYNCGYERRSICKRKGSTPANTTVAPTVPPKGGCPPEWKKFNFKNKCALINTNPLLGIGKWMPKPCNDTNGFICLQNADSPETTISANYVKILNDSIKVVTQQLNWDTANKYCKDDGANLASLRNEWIQAYVELMAKNLKAPLWIGLNKNQTGGYFKYVDGWHMGFTQWGDNEPKTGQPCVYVDVNGKWKTTSCNQTINSVCLKSADLPPTESNVFPGVCPEKTDGFNAEWLYWQPFKGYCYMLFTEVKSWADAAVSCNTHGEWMWLDKTIMDYINWGEGQPDDRGFGSVVTADGTWKTSTESYRKPYICKTPKVLQITPSPTQRVKVVTSRDHIVVGVVFGIIGIAMGSVIAFFHFKKSGTRLPIPDKLTNFANPLFFSNGQSQCDVNDTSTLVANAEEENPELITI</sequence>
<dbReference type="EMBL" id="CM015725">
    <property type="protein sequence ID" value="KAF3698791.1"/>
    <property type="molecule type" value="Genomic_DNA"/>
</dbReference>
<reference evidence="4 5" key="1">
    <citation type="submission" date="2019-02" db="EMBL/GenBank/DDBJ databases">
        <title>Opniocepnalus argus genome.</title>
        <authorList>
            <person name="Zhou C."/>
            <person name="Xiao S."/>
        </authorList>
    </citation>
    <scope>NUCLEOTIDE SEQUENCE [LARGE SCALE GENOMIC DNA]</scope>
    <source>
        <strain evidence="4">OARG1902GOOAL</strain>
        <tissue evidence="4">Muscle</tissue>
    </source>
</reference>
<dbReference type="Proteomes" id="UP000503349">
    <property type="component" value="Chromosome 14"/>
</dbReference>
<dbReference type="InterPro" id="IPR050111">
    <property type="entry name" value="C-type_lectin/snaclec_domain"/>
</dbReference>
<name>A0A6G1Q837_CHAAH</name>
<evidence type="ECO:0000256" key="1">
    <source>
        <dbReference type="ARBA" id="ARBA00023157"/>
    </source>
</evidence>
<feature type="domain" description="C-type lectin" evidence="3">
    <location>
        <begin position="253"/>
        <end position="369"/>
    </location>
</feature>
<gene>
    <name evidence="4" type="ORF">EXN66_Car014478</name>
</gene>
<dbReference type="PROSITE" id="PS50041">
    <property type="entry name" value="C_TYPE_LECTIN_2"/>
    <property type="match status" value="4"/>
</dbReference>
<dbReference type="InterPro" id="IPR001304">
    <property type="entry name" value="C-type_lectin-like"/>
</dbReference>
<dbReference type="InterPro" id="IPR035992">
    <property type="entry name" value="Ricin_B-like_lectins"/>
</dbReference>
<dbReference type="InterPro" id="IPR018378">
    <property type="entry name" value="C-type_lectin_CS"/>
</dbReference>
<keyword evidence="5" id="KW-1185">Reference proteome</keyword>
<reference evidence="5" key="2">
    <citation type="submission" date="2019-02" db="EMBL/GenBank/DDBJ databases">
        <title>Opniocepnalus argus Var Kimnra genome.</title>
        <authorList>
            <person name="Zhou C."/>
            <person name="Xiao S."/>
        </authorList>
    </citation>
    <scope>NUCLEOTIDE SEQUENCE [LARGE SCALE GENOMIC DNA]</scope>
</reference>
<accession>A0A6G1Q837</accession>
<dbReference type="FunFam" id="3.10.100.10:FF:000025">
    <property type="entry name" value="Mannose receptor C-type 1"/>
    <property type="match status" value="1"/>
</dbReference>
<keyword evidence="2" id="KW-1133">Transmembrane helix</keyword>
<dbReference type="CDD" id="cd00037">
    <property type="entry name" value="CLECT"/>
    <property type="match status" value="4"/>
</dbReference>
<dbReference type="AlphaFoldDB" id="A0A6G1Q837"/>
<feature type="transmembrane region" description="Helical" evidence="2">
    <location>
        <begin position="854"/>
        <end position="876"/>
    </location>
</feature>
<feature type="domain" description="C-type lectin" evidence="3">
    <location>
        <begin position="770"/>
        <end position="830"/>
    </location>
</feature>
<dbReference type="Pfam" id="PF00059">
    <property type="entry name" value="Lectin_C"/>
    <property type="match status" value="3"/>
</dbReference>
<dbReference type="SUPFAM" id="SSF56436">
    <property type="entry name" value="C-type lectin-like"/>
    <property type="match status" value="5"/>
</dbReference>
<dbReference type="PANTHER" id="PTHR22803">
    <property type="entry name" value="MANNOSE, PHOSPHOLIPASE, LECTIN RECEPTOR RELATED"/>
    <property type="match status" value="1"/>
</dbReference>
<evidence type="ECO:0000256" key="2">
    <source>
        <dbReference type="SAM" id="Phobius"/>
    </source>
</evidence>
<evidence type="ECO:0000313" key="4">
    <source>
        <dbReference type="EMBL" id="KAF3698791.1"/>
    </source>
</evidence>
<keyword evidence="2" id="KW-0812">Transmembrane</keyword>
<dbReference type="PROSITE" id="PS00615">
    <property type="entry name" value="C_TYPE_LECTIN_1"/>
    <property type="match status" value="1"/>
</dbReference>
<evidence type="ECO:0000313" key="5">
    <source>
        <dbReference type="Proteomes" id="UP000503349"/>
    </source>
</evidence>
<dbReference type="SUPFAM" id="SSF50370">
    <property type="entry name" value="Ricin B-like lectins"/>
    <property type="match status" value="1"/>
</dbReference>
<dbReference type="InterPro" id="IPR016187">
    <property type="entry name" value="CTDL_fold"/>
</dbReference>
<organism evidence="4 5">
    <name type="scientific">Channa argus</name>
    <name type="common">Northern snakehead</name>
    <name type="synonym">Ophicephalus argus</name>
    <dbReference type="NCBI Taxonomy" id="215402"/>
    <lineage>
        <taxon>Eukaryota</taxon>
        <taxon>Metazoa</taxon>
        <taxon>Chordata</taxon>
        <taxon>Craniata</taxon>
        <taxon>Vertebrata</taxon>
        <taxon>Euteleostomi</taxon>
        <taxon>Actinopterygii</taxon>
        <taxon>Neopterygii</taxon>
        <taxon>Teleostei</taxon>
        <taxon>Neoteleostei</taxon>
        <taxon>Acanthomorphata</taxon>
        <taxon>Anabantaria</taxon>
        <taxon>Anabantiformes</taxon>
        <taxon>Channoidei</taxon>
        <taxon>Channidae</taxon>
        <taxon>Channa</taxon>
    </lineage>
</organism>
<protein>
    <submittedName>
        <fullName evidence="4">Macrophage mannose receptor 1</fullName>
    </submittedName>
</protein>
<feature type="domain" description="C-type lectin" evidence="3">
    <location>
        <begin position="387"/>
        <end position="499"/>
    </location>
</feature>
<feature type="domain" description="C-type lectin" evidence="3">
    <location>
        <begin position="611"/>
        <end position="722"/>
    </location>
</feature>
<keyword evidence="1" id="KW-1015">Disulfide bond</keyword>
<dbReference type="PROSITE" id="PS50231">
    <property type="entry name" value="RICIN_B_LECTIN"/>
    <property type="match status" value="1"/>
</dbReference>
<keyword evidence="4" id="KW-0675">Receptor</keyword>
<proteinExistence type="predicted"/>
<keyword evidence="2" id="KW-0472">Membrane</keyword>
<dbReference type="SMART" id="SM00034">
    <property type="entry name" value="CLECT"/>
    <property type="match status" value="5"/>
</dbReference>
<dbReference type="Gene3D" id="2.80.10.50">
    <property type="match status" value="1"/>
</dbReference>